<evidence type="ECO:0008006" key="6">
    <source>
        <dbReference type="Google" id="ProtNLM"/>
    </source>
</evidence>
<feature type="repeat" description="ANK" evidence="3">
    <location>
        <begin position="110"/>
        <end position="143"/>
    </location>
</feature>
<sequence>MNSNVNEVFQSLESNDVQSLQKCLTSNPSLANAENEQGLTPLGFAAHLGNKDSVKTLLDFHADINAVSHSKVEYIPSNTALHAAIAGSRNLEVIELLLENEAKTNIFDSNGHTALHTAAFHDDNRQLINLLVKHGASVDDKIDGGKTAMELAIEQGNSQVAEQLRRFVNPG</sequence>
<dbReference type="InterPro" id="IPR036770">
    <property type="entry name" value="Ankyrin_rpt-contain_sf"/>
</dbReference>
<evidence type="ECO:0000313" key="5">
    <source>
        <dbReference type="Proteomes" id="UP000634435"/>
    </source>
</evidence>
<name>A0ABQ2D3X5_9BACI</name>
<gene>
    <name evidence="4" type="ORF">GCM10007111_03830</name>
</gene>
<keyword evidence="5" id="KW-1185">Reference proteome</keyword>
<accession>A0ABQ2D3X5</accession>
<evidence type="ECO:0000256" key="2">
    <source>
        <dbReference type="ARBA" id="ARBA00023043"/>
    </source>
</evidence>
<evidence type="ECO:0000256" key="3">
    <source>
        <dbReference type="PROSITE-ProRule" id="PRU00023"/>
    </source>
</evidence>
<feature type="repeat" description="ANK" evidence="3">
    <location>
        <begin position="37"/>
        <end position="69"/>
    </location>
</feature>
<dbReference type="RefSeq" id="WP_286191229.1">
    <property type="nucleotide sequence ID" value="NZ_BMPN01000001.1"/>
</dbReference>
<comment type="caution">
    <text evidence="4">The sequence shown here is derived from an EMBL/GenBank/DDBJ whole genome shotgun (WGS) entry which is preliminary data.</text>
</comment>
<organism evidence="4 5">
    <name type="scientific">Virgibacillus kapii</name>
    <dbReference type="NCBI Taxonomy" id="1638645"/>
    <lineage>
        <taxon>Bacteria</taxon>
        <taxon>Bacillati</taxon>
        <taxon>Bacillota</taxon>
        <taxon>Bacilli</taxon>
        <taxon>Bacillales</taxon>
        <taxon>Bacillaceae</taxon>
        <taxon>Virgibacillus</taxon>
    </lineage>
</organism>
<dbReference type="PROSITE" id="PS50297">
    <property type="entry name" value="ANK_REP_REGION"/>
    <property type="match status" value="2"/>
</dbReference>
<dbReference type="EMBL" id="BMPN01000001">
    <property type="protein sequence ID" value="GGJ45037.1"/>
    <property type="molecule type" value="Genomic_DNA"/>
</dbReference>
<dbReference type="SMART" id="SM00248">
    <property type="entry name" value="ANK"/>
    <property type="match status" value="3"/>
</dbReference>
<reference evidence="5" key="1">
    <citation type="journal article" date="2019" name="Int. J. Syst. Evol. Microbiol.">
        <title>The Global Catalogue of Microorganisms (GCM) 10K type strain sequencing project: providing services to taxonomists for standard genome sequencing and annotation.</title>
        <authorList>
            <consortium name="The Broad Institute Genomics Platform"/>
            <consortium name="The Broad Institute Genome Sequencing Center for Infectious Disease"/>
            <person name="Wu L."/>
            <person name="Ma J."/>
        </authorList>
    </citation>
    <scope>NUCLEOTIDE SEQUENCE [LARGE SCALE GENOMIC DNA]</scope>
    <source>
        <strain evidence="5">JCM 30071</strain>
    </source>
</reference>
<dbReference type="SUPFAM" id="SSF48403">
    <property type="entry name" value="Ankyrin repeat"/>
    <property type="match status" value="1"/>
</dbReference>
<dbReference type="Proteomes" id="UP000634435">
    <property type="component" value="Unassembled WGS sequence"/>
</dbReference>
<protein>
    <recommendedName>
        <fullName evidence="6">Ankyrin repeat domain-containing protein</fullName>
    </recommendedName>
</protein>
<evidence type="ECO:0000256" key="1">
    <source>
        <dbReference type="ARBA" id="ARBA00022737"/>
    </source>
</evidence>
<dbReference type="PROSITE" id="PS50088">
    <property type="entry name" value="ANK_REPEAT"/>
    <property type="match status" value="3"/>
</dbReference>
<dbReference type="Gene3D" id="1.25.40.20">
    <property type="entry name" value="Ankyrin repeat-containing domain"/>
    <property type="match status" value="1"/>
</dbReference>
<proteinExistence type="predicted"/>
<dbReference type="InterPro" id="IPR002110">
    <property type="entry name" value="Ankyrin_rpt"/>
</dbReference>
<evidence type="ECO:0000313" key="4">
    <source>
        <dbReference type="EMBL" id="GGJ45037.1"/>
    </source>
</evidence>
<dbReference type="Pfam" id="PF00023">
    <property type="entry name" value="Ank"/>
    <property type="match status" value="1"/>
</dbReference>
<keyword evidence="2 3" id="KW-0040">ANK repeat</keyword>
<dbReference type="PANTHER" id="PTHR24198">
    <property type="entry name" value="ANKYRIN REPEAT AND PROTEIN KINASE DOMAIN-CONTAINING PROTEIN"/>
    <property type="match status" value="1"/>
</dbReference>
<keyword evidence="1" id="KW-0677">Repeat</keyword>
<dbReference type="PANTHER" id="PTHR24198:SF165">
    <property type="entry name" value="ANKYRIN REPEAT-CONTAINING PROTEIN-RELATED"/>
    <property type="match status" value="1"/>
</dbReference>
<feature type="repeat" description="ANK" evidence="3">
    <location>
        <begin position="76"/>
        <end position="109"/>
    </location>
</feature>
<dbReference type="Pfam" id="PF12796">
    <property type="entry name" value="Ank_2"/>
    <property type="match status" value="1"/>
</dbReference>